<dbReference type="InParanoid" id="A0A1Y2LV51"/>
<protein>
    <submittedName>
        <fullName evidence="2">Uncharacterized protein</fullName>
    </submittedName>
</protein>
<gene>
    <name evidence="2" type="ORF">B5807_07405</name>
</gene>
<dbReference type="EMBL" id="KZ107848">
    <property type="protein sequence ID" value="OSS47690.1"/>
    <property type="molecule type" value="Genomic_DNA"/>
</dbReference>
<dbReference type="GO" id="GO:0003729">
    <property type="term" value="F:mRNA binding"/>
    <property type="evidence" value="ECO:0007669"/>
    <property type="project" value="InterPro"/>
</dbReference>
<dbReference type="PANTHER" id="PTHR12097">
    <property type="entry name" value="SPLICING FACTOR 3B, SUBUNIT 1-RELATED"/>
    <property type="match status" value="1"/>
</dbReference>
<dbReference type="AlphaFoldDB" id="A0A1Y2LV51"/>
<feature type="region of interest" description="Disordered" evidence="1">
    <location>
        <begin position="61"/>
        <end position="126"/>
    </location>
</feature>
<organism evidence="2 3">
    <name type="scientific">Epicoccum nigrum</name>
    <name type="common">Soil fungus</name>
    <name type="synonym">Epicoccum purpurascens</name>
    <dbReference type="NCBI Taxonomy" id="105696"/>
    <lineage>
        <taxon>Eukaryota</taxon>
        <taxon>Fungi</taxon>
        <taxon>Dikarya</taxon>
        <taxon>Ascomycota</taxon>
        <taxon>Pezizomycotina</taxon>
        <taxon>Dothideomycetes</taxon>
        <taxon>Pleosporomycetidae</taxon>
        <taxon>Pleosporales</taxon>
        <taxon>Pleosporineae</taxon>
        <taxon>Didymellaceae</taxon>
        <taxon>Epicoccum</taxon>
    </lineage>
</organism>
<dbReference type="InterPro" id="IPR038737">
    <property type="entry name" value="SF3b_su1-like"/>
</dbReference>
<name>A0A1Y2LV51_EPING</name>
<dbReference type="Proteomes" id="UP000193240">
    <property type="component" value="Unassembled WGS sequence"/>
</dbReference>
<dbReference type="GO" id="GO:0000245">
    <property type="term" value="P:spliceosomal complex assembly"/>
    <property type="evidence" value="ECO:0007669"/>
    <property type="project" value="InterPro"/>
</dbReference>
<evidence type="ECO:0000256" key="1">
    <source>
        <dbReference type="SAM" id="MobiDB-lite"/>
    </source>
</evidence>
<proteinExistence type="predicted"/>
<reference evidence="2 3" key="1">
    <citation type="journal article" date="2017" name="Genome Announc.">
        <title>Genome sequence of the saprophytic ascomycete Epicoccum nigrum ICMP 19927 strain isolated from New Zealand.</title>
        <authorList>
            <person name="Fokin M."/>
            <person name="Fleetwood D."/>
            <person name="Weir B.S."/>
            <person name="Villas-Boas S.G."/>
        </authorList>
    </citation>
    <scope>NUCLEOTIDE SEQUENCE [LARGE SCALE GENOMIC DNA]</scope>
    <source>
        <strain evidence="2 3">ICMP 19927</strain>
    </source>
</reference>
<dbReference type="STRING" id="105696.A0A1Y2LV51"/>
<evidence type="ECO:0000313" key="2">
    <source>
        <dbReference type="EMBL" id="OSS47690.1"/>
    </source>
</evidence>
<evidence type="ECO:0000313" key="3">
    <source>
        <dbReference type="Proteomes" id="UP000193240"/>
    </source>
</evidence>
<keyword evidence="3" id="KW-1185">Reference proteome</keyword>
<sequence>MSSPVLPTGVEDSPPSAHKILVVIEPLLIDQDYYARVEDREIISNLAKAAGLAHMISTMRPDLDHQNEDIVPTQSFPELPPTSSPPDGQHPARRLREIEKRAKKFDRQNGILPAPPVDIGQQYLTH</sequence>
<accession>A0A1Y2LV51</accession>